<dbReference type="PANTHER" id="PTHR43157">
    <property type="entry name" value="PHOSPHATIDYLINOSITOL-GLYCAN BIOSYNTHESIS CLASS F PROTEIN-RELATED"/>
    <property type="match status" value="1"/>
</dbReference>
<dbReference type="InterPro" id="IPR002347">
    <property type="entry name" value="SDR_fam"/>
</dbReference>
<dbReference type="EMBL" id="MU007056">
    <property type="protein sequence ID" value="KAF2428072.1"/>
    <property type="molecule type" value="Genomic_DNA"/>
</dbReference>
<feature type="signal peptide" evidence="2">
    <location>
        <begin position="1"/>
        <end position="24"/>
    </location>
</feature>
<evidence type="ECO:0000256" key="1">
    <source>
        <dbReference type="ARBA" id="ARBA00023002"/>
    </source>
</evidence>
<gene>
    <name evidence="3" type="ORF">EJ08DRAFT_651152</name>
</gene>
<proteinExistence type="predicted"/>
<protein>
    <submittedName>
        <fullName evidence="3">NAD(P)-binding protein</fullName>
    </submittedName>
</protein>
<evidence type="ECO:0000313" key="3">
    <source>
        <dbReference type="EMBL" id="KAF2428072.1"/>
    </source>
</evidence>
<name>A0A9P4NND9_9PEZI</name>
<keyword evidence="4" id="KW-1185">Reference proteome</keyword>
<organism evidence="3 4">
    <name type="scientific">Tothia fuscella</name>
    <dbReference type="NCBI Taxonomy" id="1048955"/>
    <lineage>
        <taxon>Eukaryota</taxon>
        <taxon>Fungi</taxon>
        <taxon>Dikarya</taxon>
        <taxon>Ascomycota</taxon>
        <taxon>Pezizomycotina</taxon>
        <taxon>Dothideomycetes</taxon>
        <taxon>Pleosporomycetidae</taxon>
        <taxon>Venturiales</taxon>
        <taxon>Cylindrosympodiaceae</taxon>
        <taxon>Tothia</taxon>
    </lineage>
</organism>
<dbReference type="AlphaFoldDB" id="A0A9P4NND9"/>
<dbReference type="Proteomes" id="UP000800235">
    <property type="component" value="Unassembled WGS sequence"/>
</dbReference>
<dbReference type="OrthoDB" id="542013at2759"/>
<comment type="caution">
    <text evidence="3">The sequence shown here is derived from an EMBL/GenBank/DDBJ whole genome shotgun (WGS) entry which is preliminary data.</text>
</comment>
<evidence type="ECO:0000256" key="2">
    <source>
        <dbReference type="SAM" id="SignalP"/>
    </source>
</evidence>
<dbReference type="InterPro" id="IPR036291">
    <property type="entry name" value="NAD(P)-bd_dom_sf"/>
</dbReference>
<dbReference type="Gene3D" id="3.40.50.720">
    <property type="entry name" value="NAD(P)-binding Rossmann-like Domain"/>
    <property type="match status" value="1"/>
</dbReference>
<dbReference type="Pfam" id="PF00106">
    <property type="entry name" value="adh_short"/>
    <property type="match status" value="1"/>
</dbReference>
<reference evidence="3" key="1">
    <citation type="journal article" date="2020" name="Stud. Mycol.">
        <title>101 Dothideomycetes genomes: a test case for predicting lifestyles and emergence of pathogens.</title>
        <authorList>
            <person name="Haridas S."/>
            <person name="Albert R."/>
            <person name="Binder M."/>
            <person name="Bloem J."/>
            <person name="Labutti K."/>
            <person name="Salamov A."/>
            <person name="Andreopoulos B."/>
            <person name="Baker S."/>
            <person name="Barry K."/>
            <person name="Bills G."/>
            <person name="Bluhm B."/>
            <person name="Cannon C."/>
            <person name="Castanera R."/>
            <person name="Culley D."/>
            <person name="Daum C."/>
            <person name="Ezra D."/>
            <person name="Gonzalez J."/>
            <person name="Henrissat B."/>
            <person name="Kuo A."/>
            <person name="Liang C."/>
            <person name="Lipzen A."/>
            <person name="Lutzoni F."/>
            <person name="Magnuson J."/>
            <person name="Mondo S."/>
            <person name="Nolan M."/>
            <person name="Ohm R."/>
            <person name="Pangilinan J."/>
            <person name="Park H.-J."/>
            <person name="Ramirez L."/>
            <person name="Alfaro M."/>
            <person name="Sun H."/>
            <person name="Tritt A."/>
            <person name="Yoshinaga Y."/>
            <person name="Zwiers L.-H."/>
            <person name="Turgeon B."/>
            <person name="Goodwin S."/>
            <person name="Spatafora J."/>
            <person name="Crous P."/>
            <person name="Grigoriev I."/>
        </authorList>
    </citation>
    <scope>NUCLEOTIDE SEQUENCE</scope>
    <source>
        <strain evidence="3">CBS 130266</strain>
    </source>
</reference>
<evidence type="ECO:0000313" key="4">
    <source>
        <dbReference type="Proteomes" id="UP000800235"/>
    </source>
</evidence>
<dbReference type="PANTHER" id="PTHR43157:SF31">
    <property type="entry name" value="PHOSPHATIDYLINOSITOL-GLYCAN BIOSYNTHESIS CLASS F PROTEIN"/>
    <property type="match status" value="1"/>
</dbReference>
<dbReference type="PRINTS" id="PR00081">
    <property type="entry name" value="GDHRDH"/>
</dbReference>
<keyword evidence="2" id="KW-0732">Signal</keyword>
<accession>A0A9P4NND9</accession>
<sequence>MSLSFFLGFLYTQWFITPPPQTQSYEGQTIIVTGANVGLGLEAARMLVKLGAEKVIIAVRSIEKGEDAKRDIEKTTGKKGVVEVWQLDLGSYKSVEEFAERASKLGRLDVLLENAGIGTQNYKLAEDNESTITVNVVSTYLLGLLLLPTLKASARKYNKKTYLTIVSSEVHFMTQVPYLRNTSRPVFDILNDKSTANMPDRYNVSKLLEVFSSRQMVKEYMSDPDYPVITNFLTPGLCHSQLMREMALLGVIMKYLMGARTTEVGARTLVHATHAGEESHGKYLSDCAVREPAPLVLSEQGQKLQEKVWSELKEKLEKIHPGILKNF</sequence>
<keyword evidence="1" id="KW-0560">Oxidoreductase</keyword>
<feature type="chain" id="PRO_5040180999" evidence="2">
    <location>
        <begin position="25"/>
        <end position="327"/>
    </location>
</feature>
<dbReference type="SUPFAM" id="SSF51735">
    <property type="entry name" value="NAD(P)-binding Rossmann-fold domains"/>
    <property type="match status" value="1"/>
</dbReference>
<dbReference type="GO" id="GO:0016491">
    <property type="term" value="F:oxidoreductase activity"/>
    <property type="evidence" value="ECO:0007669"/>
    <property type="project" value="UniProtKB-KW"/>
</dbReference>